<evidence type="ECO:0008006" key="5">
    <source>
        <dbReference type="Google" id="ProtNLM"/>
    </source>
</evidence>
<evidence type="ECO:0000256" key="2">
    <source>
        <dbReference type="SAM" id="Phobius"/>
    </source>
</evidence>
<accession>A0ABP8HS36</accession>
<keyword evidence="2" id="KW-0472">Membrane</keyword>
<feature type="region of interest" description="Disordered" evidence="1">
    <location>
        <begin position="80"/>
        <end position="116"/>
    </location>
</feature>
<organism evidence="3 4">
    <name type="scientific">Variovorax defluvii</name>
    <dbReference type="NCBI Taxonomy" id="913761"/>
    <lineage>
        <taxon>Bacteria</taxon>
        <taxon>Pseudomonadati</taxon>
        <taxon>Pseudomonadota</taxon>
        <taxon>Betaproteobacteria</taxon>
        <taxon>Burkholderiales</taxon>
        <taxon>Comamonadaceae</taxon>
        <taxon>Variovorax</taxon>
    </lineage>
</organism>
<keyword evidence="2" id="KW-0812">Transmembrane</keyword>
<sequence length="666" mass="72050">MWNAIVSFFERHLAGFLERHLGSLLVVGTAVSAGAVAWLAGLFSLKSLRRPPSIEIRHAPPDIELSDEQLEILRREFKVQRPGSAGSTEDNGGFEAMPLPPASAALPEAPAAPAPEEPQRGFNFRFEGSGHDGTHLIRGSAARLVFSDRLTPTVYAIIEGEKLDDAVKGERAFLTLVLTAPKGIVVQASHVAVARFEAGVLVDEVAFDFETSDDCPDQAELLVEFFAGSTRLYGVPLQMAVTDEAHRLAPGEAAARQVPVLKLDASKAISVAADGPALNAMLLTVSVEQDRLALSLIQYGRSGLVGKALSASVELSESKVDALLKAVRAEIGSDFFAADAWTRVDPGRPDWRDDADLLRCAEKLASAGWLLHQALCNNSQNAKAKEILDAVSSQPRRSRLTVATTGFPLPVELLYSEPFSKNWMEEERPRDKIDPASFWGVRFAIETIRAGSGDYDLLRLSHWKSPAEVAINLNPTIKIEDEDEDEGEVGPAQIHKTFAQALRDKGVRCDVQDSCNSIRKSLQSGQSTASVIYTYCHGAAAAAEAGLQETLVLTQGCELRPSDLQRSAKYAHAPVLIMNACNAGSTSPLLFHGFLDAYREKEAIGLITTTFFVPIMFGAAFGGKLIEACLNRGTPLSEQLRLLRETSAQTGNFAPLFYSVQCQLDA</sequence>
<name>A0ABP8HS36_9BURK</name>
<keyword evidence="4" id="KW-1185">Reference proteome</keyword>
<evidence type="ECO:0000256" key="1">
    <source>
        <dbReference type="SAM" id="MobiDB-lite"/>
    </source>
</evidence>
<gene>
    <name evidence="3" type="ORF">GCM10023165_26000</name>
</gene>
<comment type="caution">
    <text evidence="3">The sequence shown here is derived from an EMBL/GenBank/DDBJ whole genome shotgun (WGS) entry which is preliminary data.</text>
</comment>
<feature type="transmembrane region" description="Helical" evidence="2">
    <location>
        <begin position="20"/>
        <end position="43"/>
    </location>
</feature>
<reference evidence="4" key="1">
    <citation type="journal article" date="2019" name="Int. J. Syst. Evol. Microbiol.">
        <title>The Global Catalogue of Microorganisms (GCM) 10K type strain sequencing project: providing services to taxonomists for standard genome sequencing and annotation.</title>
        <authorList>
            <consortium name="The Broad Institute Genomics Platform"/>
            <consortium name="The Broad Institute Genome Sequencing Center for Infectious Disease"/>
            <person name="Wu L."/>
            <person name="Ma J."/>
        </authorList>
    </citation>
    <scope>NUCLEOTIDE SEQUENCE [LARGE SCALE GENOMIC DNA]</scope>
    <source>
        <strain evidence="4">JCM 17804</strain>
    </source>
</reference>
<protein>
    <recommendedName>
        <fullName evidence="5">CHAT domain-containing protein</fullName>
    </recommendedName>
</protein>
<dbReference type="Proteomes" id="UP001500975">
    <property type="component" value="Unassembled WGS sequence"/>
</dbReference>
<dbReference type="EMBL" id="BAABGJ010000021">
    <property type="protein sequence ID" value="GAA4343492.1"/>
    <property type="molecule type" value="Genomic_DNA"/>
</dbReference>
<proteinExistence type="predicted"/>
<keyword evidence="2" id="KW-1133">Transmembrane helix</keyword>
<dbReference type="RefSeq" id="WP_345538333.1">
    <property type="nucleotide sequence ID" value="NZ_BAABGJ010000021.1"/>
</dbReference>
<evidence type="ECO:0000313" key="3">
    <source>
        <dbReference type="EMBL" id="GAA4343492.1"/>
    </source>
</evidence>
<evidence type="ECO:0000313" key="4">
    <source>
        <dbReference type="Proteomes" id="UP001500975"/>
    </source>
</evidence>